<feature type="domain" description="Ig-like" evidence="6">
    <location>
        <begin position="125"/>
        <end position="230"/>
    </location>
</feature>
<feature type="chain" id="PRO_5040489200" description="Ig-like domain-containing protein" evidence="5">
    <location>
        <begin position="23"/>
        <end position="276"/>
    </location>
</feature>
<feature type="transmembrane region" description="Helical" evidence="4">
    <location>
        <begin position="241"/>
        <end position="264"/>
    </location>
</feature>
<dbReference type="Gene3D" id="2.60.40.10">
    <property type="entry name" value="Immunoglobulins"/>
    <property type="match status" value="2"/>
</dbReference>
<reference evidence="7" key="1">
    <citation type="submission" date="2022-11" db="EMBL/GenBank/DDBJ databases">
        <authorList>
            <person name="Kikuchi T."/>
        </authorList>
    </citation>
    <scope>NUCLEOTIDE SEQUENCE</scope>
    <source>
        <strain evidence="7">PS1010</strain>
    </source>
</reference>
<dbReference type="OrthoDB" id="9983389at2759"/>
<dbReference type="PANTHER" id="PTHR45080">
    <property type="entry name" value="CONTACTIN 5"/>
    <property type="match status" value="1"/>
</dbReference>
<dbReference type="PANTHER" id="PTHR45080:SF8">
    <property type="entry name" value="IG-LIKE DOMAIN-CONTAINING PROTEIN"/>
    <property type="match status" value="1"/>
</dbReference>
<comment type="caution">
    <text evidence="7">The sequence shown here is derived from an EMBL/GenBank/DDBJ whole genome shotgun (WGS) entry which is preliminary data.</text>
</comment>
<evidence type="ECO:0000256" key="4">
    <source>
        <dbReference type="SAM" id="Phobius"/>
    </source>
</evidence>
<sequence>MTNQLLGFVFLIFAQIINNVDSRGSTNVLLHFGGSRHSSSHPLKAESVPVWCAPNNQAILIKTAIIKSARNVSKTFQPKISENKKNATYTFEHLTPEDAGEYICELTLEKNEPMQRHSIHIQTRPIANSSLDHFTIENGDSANLKAEVLVELEQNVTLRCDTIAYPAANVVWTLSNETAVKLDKRHQTVGSSFDIINITKEDDGLTYVCKVTNTFKTPANTVHSTQLYITRTLKIRNPYSFVYPLAVIILILTLLAIIIIFCEWRKKKTTQQRHNK</sequence>
<evidence type="ECO:0000313" key="7">
    <source>
        <dbReference type="EMBL" id="CAI5438931.1"/>
    </source>
</evidence>
<dbReference type="GO" id="GO:0005886">
    <property type="term" value="C:plasma membrane"/>
    <property type="evidence" value="ECO:0007669"/>
    <property type="project" value="TreeGrafter"/>
</dbReference>
<evidence type="ECO:0000313" key="8">
    <source>
        <dbReference type="Proteomes" id="UP001152747"/>
    </source>
</evidence>
<dbReference type="Proteomes" id="UP001152747">
    <property type="component" value="Unassembled WGS sequence"/>
</dbReference>
<dbReference type="Pfam" id="PF26428">
    <property type="entry name" value="Zwei_Ig_N"/>
    <property type="match status" value="1"/>
</dbReference>
<organism evidence="7 8">
    <name type="scientific">Caenorhabditis angaria</name>
    <dbReference type="NCBI Taxonomy" id="860376"/>
    <lineage>
        <taxon>Eukaryota</taxon>
        <taxon>Metazoa</taxon>
        <taxon>Ecdysozoa</taxon>
        <taxon>Nematoda</taxon>
        <taxon>Chromadorea</taxon>
        <taxon>Rhabditida</taxon>
        <taxon>Rhabditina</taxon>
        <taxon>Rhabditomorpha</taxon>
        <taxon>Rhabditoidea</taxon>
        <taxon>Rhabditidae</taxon>
        <taxon>Peloderinae</taxon>
        <taxon>Caenorhabditis</taxon>
    </lineage>
</organism>
<feature type="signal peptide" evidence="5">
    <location>
        <begin position="1"/>
        <end position="22"/>
    </location>
</feature>
<dbReference type="SMART" id="SM00409">
    <property type="entry name" value="IG"/>
    <property type="match status" value="2"/>
</dbReference>
<dbReference type="AlphaFoldDB" id="A0A9P1I6B7"/>
<keyword evidence="2" id="KW-1015">Disulfide bond</keyword>
<dbReference type="GO" id="GO:0007156">
    <property type="term" value="P:homophilic cell adhesion via plasma membrane adhesion molecules"/>
    <property type="evidence" value="ECO:0007669"/>
    <property type="project" value="TreeGrafter"/>
</dbReference>
<dbReference type="InterPro" id="IPR003599">
    <property type="entry name" value="Ig_sub"/>
</dbReference>
<name>A0A9P1I6B7_9PELO</name>
<dbReference type="GO" id="GO:0043025">
    <property type="term" value="C:neuronal cell body"/>
    <property type="evidence" value="ECO:0007669"/>
    <property type="project" value="TreeGrafter"/>
</dbReference>
<dbReference type="CDD" id="cd00096">
    <property type="entry name" value="Ig"/>
    <property type="match status" value="1"/>
</dbReference>
<dbReference type="InterPro" id="IPR058814">
    <property type="entry name" value="ZIG1/7_N"/>
</dbReference>
<dbReference type="SUPFAM" id="SSF48726">
    <property type="entry name" value="Immunoglobulin"/>
    <property type="match status" value="1"/>
</dbReference>
<keyword evidence="4" id="KW-1133">Transmembrane helix</keyword>
<keyword evidence="4" id="KW-0472">Membrane</keyword>
<proteinExistence type="predicted"/>
<keyword evidence="1 5" id="KW-0732">Signal</keyword>
<dbReference type="InterPro" id="IPR003598">
    <property type="entry name" value="Ig_sub2"/>
</dbReference>
<keyword evidence="3" id="KW-0393">Immunoglobulin domain</keyword>
<dbReference type="InterPro" id="IPR007110">
    <property type="entry name" value="Ig-like_dom"/>
</dbReference>
<accession>A0A9P1I6B7</accession>
<evidence type="ECO:0000256" key="2">
    <source>
        <dbReference type="ARBA" id="ARBA00023157"/>
    </source>
</evidence>
<protein>
    <recommendedName>
        <fullName evidence="6">Ig-like domain-containing protein</fullName>
    </recommendedName>
</protein>
<dbReference type="GO" id="GO:0030424">
    <property type="term" value="C:axon"/>
    <property type="evidence" value="ECO:0007669"/>
    <property type="project" value="TreeGrafter"/>
</dbReference>
<evidence type="ECO:0000256" key="5">
    <source>
        <dbReference type="SAM" id="SignalP"/>
    </source>
</evidence>
<gene>
    <name evidence="7" type="ORF">CAMP_LOCUS1568</name>
</gene>
<dbReference type="EMBL" id="CANHGI010000001">
    <property type="protein sequence ID" value="CAI5438931.1"/>
    <property type="molecule type" value="Genomic_DNA"/>
</dbReference>
<keyword evidence="8" id="KW-1185">Reference proteome</keyword>
<evidence type="ECO:0000259" key="6">
    <source>
        <dbReference type="PROSITE" id="PS50835"/>
    </source>
</evidence>
<dbReference type="PROSITE" id="PS50835">
    <property type="entry name" value="IG_LIKE"/>
    <property type="match status" value="1"/>
</dbReference>
<dbReference type="GO" id="GO:0008046">
    <property type="term" value="F:axon guidance receptor activity"/>
    <property type="evidence" value="ECO:0007669"/>
    <property type="project" value="TreeGrafter"/>
</dbReference>
<evidence type="ECO:0000256" key="1">
    <source>
        <dbReference type="ARBA" id="ARBA00022729"/>
    </source>
</evidence>
<keyword evidence="4" id="KW-0812">Transmembrane</keyword>
<dbReference type="Pfam" id="PF13927">
    <property type="entry name" value="Ig_3"/>
    <property type="match status" value="1"/>
</dbReference>
<dbReference type="GO" id="GO:0050808">
    <property type="term" value="P:synapse organization"/>
    <property type="evidence" value="ECO:0007669"/>
    <property type="project" value="TreeGrafter"/>
</dbReference>
<dbReference type="InterPro" id="IPR013783">
    <property type="entry name" value="Ig-like_fold"/>
</dbReference>
<dbReference type="InterPro" id="IPR050958">
    <property type="entry name" value="Cell_Adh-Cytoskel_Orgn"/>
</dbReference>
<evidence type="ECO:0000256" key="3">
    <source>
        <dbReference type="ARBA" id="ARBA00023319"/>
    </source>
</evidence>
<dbReference type="InterPro" id="IPR036179">
    <property type="entry name" value="Ig-like_dom_sf"/>
</dbReference>
<dbReference type="SMART" id="SM00408">
    <property type="entry name" value="IGc2"/>
    <property type="match status" value="2"/>
</dbReference>